<dbReference type="InterPro" id="IPR001348">
    <property type="entry name" value="ATP_PRibTrfase_HisG"/>
</dbReference>
<comment type="caution">
    <text evidence="15">The sequence shown here is derived from an EMBL/GenBank/DDBJ whole genome shotgun (WGS) entry which is preliminary data.</text>
</comment>
<dbReference type="InterPro" id="IPR013115">
    <property type="entry name" value="HisG_C"/>
</dbReference>
<dbReference type="FunFam" id="3.30.70.120:FF:000003">
    <property type="entry name" value="ATP phosphoribosyltransferase"/>
    <property type="match status" value="1"/>
</dbReference>
<dbReference type="GeneID" id="66080375"/>
<evidence type="ECO:0000259" key="14">
    <source>
        <dbReference type="Pfam" id="PF08029"/>
    </source>
</evidence>
<dbReference type="GO" id="GO:0005524">
    <property type="term" value="F:ATP binding"/>
    <property type="evidence" value="ECO:0007669"/>
    <property type="project" value="UniProtKB-KW"/>
</dbReference>
<gene>
    <name evidence="15" type="ORF">E1B28_011300</name>
</gene>
<sequence>MRAYNLHAIATVLETEAMLIKSRKPLNSEQEQLVKIIISRIAGVITAGKYVVCTYNVPRDRLAVAAKVTPGKRAPTVSALETPGWVAVSSMVEKKKSAEIMDELEKIGAEDILIFNLDNCRA</sequence>
<comment type="pathway">
    <text evidence="3">Amino-acid biosynthesis; L-histidine biosynthesis; L-histidine from 5-phospho-alpha-D-ribose 1-diphosphate: step 1/9.</text>
</comment>
<organism evidence="15 16">
    <name type="scientific">Marasmius oreades</name>
    <name type="common">fairy-ring Marasmius</name>
    <dbReference type="NCBI Taxonomy" id="181124"/>
    <lineage>
        <taxon>Eukaryota</taxon>
        <taxon>Fungi</taxon>
        <taxon>Dikarya</taxon>
        <taxon>Basidiomycota</taxon>
        <taxon>Agaricomycotina</taxon>
        <taxon>Agaricomycetes</taxon>
        <taxon>Agaricomycetidae</taxon>
        <taxon>Agaricales</taxon>
        <taxon>Marasmiineae</taxon>
        <taxon>Marasmiaceae</taxon>
        <taxon>Marasmius</taxon>
    </lineage>
</organism>
<evidence type="ECO:0000256" key="3">
    <source>
        <dbReference type="ARBA" id="ARBA00004667"/>
    </source>
</evidence>
<dbReference type="Gene3D" id="3.40.190.10">
    <property type="entry name" value="Periplasmic binding protein-like II"/>
    <property type="match status" value="2"/>
</dbReference>
<accession>A0A9P7RV63</accession>
<evidence type="ECO:0000256" key="6">
    <source>
        <dbReference type="ARBA" id="ARBA00020998"/>
    </source>
</evidence>
<keyword evidence="9" id="KW-0328">Glycosyltransferase</keyword>
<dbReference type="KEGG" id="more:E1B28_011300"/>
<dbReference type="GO" id="GO:0003879">
    <property type="term" value="F:ATP phosphoribosyltransferase activity"/>
    <property type="evidence" value="ECO:0007669"/>
    <property type="project" value="UniProtKB-EC"/>
</dbReference>
<dbReference type="EC" id="2.4.2.17" evidence="5"/>
<dbReference type="GO" id="GO:0000105">
    <property type="term" value="P:L-histidine biosynthetic process"/>
    <property type="evidence" value="ECO:0007669"/>
    <property type="project" value="UniProtKB-KW"/>
</dbReference>
<reference evidence="15" key="1">
    <citation type="journal article" date="2021" name="Genome Biol. Evol.">
        <title>The assembled and annotated genome of the fairy-ring fungus Marasmius oreades.</title>
        <authorList>
            <person name="Hiltunen M."/>
            <person name="Ament-Velasquez S.L."/>
            <person name="Johannesson H."/>
        </authorList>
    </citation>
    <scope>NUCLEOTIDE SEQUENCE</scope>
    <source>
        <strain evidence="15">03SP1</strain>
    </source>
</reference>
<dbReference type="AlphaFoldDB" id="A0A9P7RV63"/>
<dbReference type="PANTHER" id="PTHR21403">
    <property type="entry name" value="ATP PHOSPHORIBOSYLTRANSFERASE ATP-PRTASE"/>
    <property type="match status" value="1"/>
</dbReference>
<dbReference type="GO" id="GO:0005737">
    <property type="term" value="C:cytoplasm"/>
    <property type="evidence" value="ECO:0007669"/>
    <property type="project" value="UniProtKB-SubCell"/>
</dbReference>
<evidence type="ECO:0000256" key="4">
    <source>
        <dbReference type="ARBA" id="ARBA00009372"/>
    </source>
</evidence>
<dbReference type="PANTHER" id="PTHR21403:SF8">
    <property type="entry name" value="ATP PHOSPHORIBOSYLTRANSFERASE"/>
    <property type="match status" value="1"/>
</dbReference>
<dbReference type="InterPro" id="IPR011322">
    <property type="entry name" value="N-reg_PII-like_a/b"/>
</dbReference>
<evidence type="ECO:0000256" key="1">
    <source>
        <dbReference type="ARBA" id="ARBA00000915"/>
    </source>
</evidence>
<dbReference type="SUPFAM" id="SSF54913">
    <property type="entry name" value="GlnB-like"/>
    <property type="match status" value="1"/>
</dbReference>
<keyword evidence="10" id="KW-0808">Transferase</keyword>
<keyword evidence="16" id="KW-1185">Reference proteome</keyword>
<evidence type="ECO:0000256" key="9">
    <source>
        <dbReference type="ARBA" id="ARBA00022676"/>
    </source>
</evidence>
<feature type="domain" description="Histidine biosynthesis HisG C-terminal" evidence="14">
    <location>
        <begin position="47"/>
        <end position="119"/>
    </location>
</feature>
<dbReference type="RefSeq" id="XP_043006108.1">
    <property type="nucleotide sequence ID" value="XM_043156323.1"/>
</dbReference>
<comment type="similarity">
    <text evidence="4">Belongs to the ATP phosphoribosyltransferase family.</text>
</comment>
<dbReference type="Gene3D" id="3.30.70.120">
    <property type="match status" value="1"/>
</dbReference>
<keyword evidence="7" id="KW-0963">Cytoplasm</keyword>
<dbReference type="OrthoDB" id="2574at2759"/>
<evidence type="ECO:0000256" key="13">
    <source>
        <dbReference type="ARBA" id="ARBA00023102"/>
    </source>
</evidence>
<evidence type="ECO:0000256" key="2">
    <source>
        <dbReference type="ARBA" id="ARBA00004496"/>
    </source>
</evidence>
<proteinExistence type="inferred from homology"/>
<keyword evidence="11" id="KW-0547">Nucleotide-binding</keyword>
<evidence type="ECO:0000256" key="7">
    <source>
        <dbReference type="ARBA" id="ARBA00022490"/>
    </source>
</evidence>
<keyword evidence="8" id="KW-0028">Amino-acid biosynthesis</keyword>
<name>A0A9P7RV63_9AGAR</name>
<evidence type="ECO:0000256" key="10">
    <source>
        <dbReference type="ARBA" id="ARBA00022679"/>
    </source>
</evidence>
<evidence type="ECO:0000256" key="12">
    <source>
        <dbReference type="ARBA" id="ARBA00022840"/>
    </source>
</evidence>
<protein>
    <recommendedName>
        <fullName evidence="6">ATP phosphoribosyltransferase</fullName>
        <ecNumber evidence="5">2.4.2.17</ecNumber>
    </recommendedName>
</protein>
<comment type="subcellular location">
    <subcellularLocation>
        <location evidence="2">Cytoplasm</location>
    </subcellularLocation>
</comment>
<dbReference type="EMBL" id="CM032187">
    <property type="protein sequence ID" value="KAG7089638.1"/>
    <property type="molecule type" value="Genomic_DNA"/>
</dbReference>
<dbReference type="InterPro" id="IPR015867">
    <property type="entry name" value="N-reg_PII/ATP_PRibTrfase_C"/>
</dbReference>
<keyword evidence="13" id="KW-0368">Histidine biosynthesis</keyword>
<evidence type="ECO:0000256" key="8">
    <source>
        <dbReference type="ARBA" id="ARBA00022605"/>
    </source>
</evidence>
<dbReference type="NCBIfam" id="TIGR03455">
    <property type="entry name" value="HisG_C-term"/>
    <property type="match status" value="1"/>
</dbReference>
<evidence type="ECO:0000256" key="11">
    <source>
        <dbReference type="ARBA" id="ARBA00022741"/>
    </source>
</evidence>
<evidence type="ECO:0000313" key="15">
    <source>
        <dbReference type="EMBL" id="KAG7089638.1"/>
    </source>
</evidence>
<dbReference type="GO" id="GO:0000287">
    <property type="term" value="F:magnesium ion binding"/>
    <property type="evidence" value="ECO:0007669"/>
    <property type="project" value="InterPro"/>
</dbReference>
<keyword evidence="12" id="KW-0067">ATP-binding</keyword>
<comment type="catalytic activity">
    <reaction evidence="1">
        <text>1-(5-phospho-beta-D-ribosyl)-ATP + diphosphate = 5-phospho-alpha-D-ribose 1-diphosphate + ATP</text>
        <dbReference type="Rhea" id="RHEA:18473"/>
        <dbReference type="ChEBI" id="CHEBI:30616"/>
        <dbReference type="ChEBI" id="CHEBI:33019"/>
        <dbReference type="ChEBI" id="CHEBI:58017"/>
        <dbReference type="ChEBI" id="CHEBI:73183"/>
        <dbReference type="EC" id="2.4.2.17"/>
    </reaction>
</comment>
<dbReference type="Pfam" id="PF08029">
    <property type="entry name" value="HisG_C"/>
    <property type="match status" value="1"/>
</dbReference>
<evidence type="ECO:0000313" key="16">
    <source>
        <dbReference type="Proteomes" id="UP001049176"/>
    </source>
</evidence>
<dbReference type="Proteomes" id="UP001049176">
    <property type="component" value="Chromosome 7"/>
</dbReference>
<evidence type="ECO:0000256" key="5">
    <source>
        <dbReference type="ARBA" id="ARBA00011946"/>
    </source>
</evidence>